<dbReference type="Proteomes" id="UP001196565">
    <property type="component" value="Unassembled WGS sequence"/>
</dbReference>
<proteinExistence type="predicted"/>
<dbReference type="RefSeq" id="WP_219760853.1">
    <property type="nucleotide sequence ID" value="NZ_JAHYBZ010000001.1"/>
</dbReference>
<dbReference type="EMBL" id="JAHYBZ010000001">
    <property type="protein sequence ID" value="MBW6396474.1"/>
    <property type="molecule type" value="Genomic_DNA"/>
</dbReference>
<keyword evidence="2" id="KW-1185">Reference proteome</keyword>
<dbReference type="InterPro" id="IPR036388">
    <property type="entry name" value="WH-like_DNA-bd_sf"/>
</dbReference>
<comment type="caution">
    <text evidence="1">The sequence shown here is derived from an EMBL/GenBank/DDBJ whole genome shotgun (WGS) entry which is preliminary data.</text>
</comment>
<protein>
    <submittedName>
        <fullName evidence="1">Uncharacterized protein</fullName>
    </submittedName>
</protein>
<gene>
    <name evidence="1" type="ORF">KPL78_01385</name>
</gene>
<reference evidence="1 2" key="1">
    <citation type="submission" date="2021-07" db="EMBL/GenBank/DDBJ databases">
        <authorList>
            <person name="So Y."/>
        </authorList>
    </citation>
    <scope>NUCLEOTIDE SEQUENCE [LARGE SCALE GENOMIC DNA]</scope>
    <source>
        <strain evidence="1 2">HJA6</strain>
    </source>
</reference>
<accession>A0ABS7A2F4</accession>
<dbReference type="Gene3D" id="1.10.10.10">
    <property type="entry name" value="Winged helix-like DNA-binding domain superfamily/Winged helix DNA-binding domain"/>
    <property type="match status" value="1"/>
</dbReference>
<evidence type="ECO:0000313" key="1">
    <source>
        <dbReference type="EMBL" id="MBW6396474.1"/>
    </source>
</evidence>
<evidence type="ECO:0000313" key="2">
    <source>
        <dbReference type="Proteomes" id="UP001196565"/>
    </source>
</evidence>
<organism evidence="1 2">
    <name type="scientific">Roseomonas alba</name>
    <dbReference type="NCBI Taxonomy" id="2846776"/>
    <lineage>
        <taxon>Bacteria</taxon>
        <taxon>Pseudomonadati</taxon>
        <taxon>Pseudomonadota</taxon>
        <taxon>Alphaproteobacteria</taxon>
        <taxon>Acetobacterales</taxon>
        <taxon>Roseomonadaceae</taxon>
        <taxon>Roseomonas</taxon>
    </lineage>
</organism>
<sequence>MLLTASELSVFTILAEGGPLELGAPQGRLGIRHRGALNVLDALGMLELVLNLKTDPAGRQRSHSRWIPFRGED</sequence>
<name>A0ABS7A2F4_9PROT</name>